<sequence length="220" mass="26300">MKQSFNLKVSRMFWTPLRSGFVVIYQPMNERNLKFSRNRNSENNLLDLLMQRGSEMGFKFGTDEQVTDLVWQKDQFSERDLYGFDHNTSKHYSKSHKLHWIIQSIEYQNTETLLNQLYQSLDKVKLTEEDHQLLKECEKNQPKYKTKEFWIILIIMSKLEKSFSFQTNQETQQMQQRLFLPIQMLCISKVDCLRCKACESVSAKNHVKLVKNVHIAILMY</sequence>
<comment type="caution">
    <text evidence="1">The sequence shown here is derived from an EMBL/GenBank/DDBJ whole genome shotgun (WGS) entry which is preliminary data.</text>
</comment>
<evidence type="ECO:0000313" key="1">
    <source>
        <dbReference type="EMBL" id="CAD8178837.1"/>
    </source>
</evidence>
<keyword evidence="2" id="KW-1185">Reference proteome</keyword>
<dbReference type="AlphaFoldDB" id="A0A8S1VPB4"/>
<name>A0A8S1VPB4_PAROT</name>
<evidence type="ECO:0000313" key="2">
    <source>
        <dbReference type="Proteomes" id="UP000683925"/>
    </source>
</evidence>
<accession>A0A8S1VPB4</accession>
<organism evidence="1 2">
    <name type="scientific">Paramecium octaurelia</name>
    <dbReference type="NCBI Taxonomy" id="43137"/>
    <lineage>
        <taxon>Eukaryota</taxon>
        <taxon>Sar</taxon>
        <taxon>Alveolata</taxon>
        <taxon>Ciliophora</taxon>
        <taxon>Intramacronucleata</taxon>
        <taxon>Oligohymenophorea</taxon>
        <taxon>Peniculida</taxon>
        <taxon>Parameciidae</taxon>
        <taxon>Paramecium</taxon>
    </lineage>
</organism>
<proteinExistence type="predicted"/>
<reference evidence="1" key="1">
    <citation type="submission" date="2021-01" db="EMBL/GenBank/DDBJ databases">
        <authorList>
            <consortium name="Genoscope - CEA"/>
            <person name="William W."/>
        </authorList>
    </citation>
    <scope>NUCLEOTIDE SEQUENCE</scope>
</reference>
<gene>
    <name evidence="1" type="ORF">POCTA_138.1.T0710284</name>
</gene>
<dbReference type="Proteomes" id="UP000683925">
    <property type="component" value="Unassembled WGS sequence"/>
</dbReference>
<dbReference type="EMBL" id="CAJJDP010000070">
    <property type="protein sequence ID" value="CAD8178837.1"/>
    <property type="molecule type" value="Genomic_DNA"/>
</dbReference>
<protein>
    <submittedName>
        <fullName evidence="1">Uncharacterized protein</fullName>
    </submittedName>
</protein>